<accession>A0A1Y2HM17</accession>
<evidence type="ECO:0000256" key="1">
    <source>
        <dbReference type="SAM" id="MobiDB-lite"/>
    </source>
</evidence>
<dbReference type="EMBL" id="MCFL01000021">
    <property type="protein sequence ID" value="ORZ35630.1"/>
    <property type="molecule type" value="Genomic_DNA"/>
</dbReference>
<feature type="region of interest" description="Disordered" evidence="1">
    <location>
        <begin position="268"/>
        <end position="287"/>
    </location>
</feature>
<dbReference type="OrthoDB" id="5594504at2759"/>
<comment type="caution">
    <text evidence="2">The sequence shown here is derived from an EMBL/GenBank/DDBJ whole genome shotgun (WGS) entry which is preliminary data.</text>
</comment>
<dbReference type="AlphaFoldDB" id="A0A1Y2HM17"/>
<keyword evidence="3" id="KW-1185">Reference proteome</keyword>
<organism evidence="2 3">
    <name type="scientific">Catenaria anguillulae PL171</name>
    <dbReference type="NCBI Taxonomy" id="765915"/>
    <lineage>
        <taxon>Eukaryota</taxon>
        <taxon>Fungi</taxon>
        <taxon>Fungi incertae sedis</taxon>
        <taxon>Blastocladiomycota</taxon>
        <taxon>Blastocladiomycetes</taxon>
        <taxon>Blastocladiales</taxon>
        <taxon>Catenariaceae</taxon>
        <taxon>Catenaria</taxon>
    </lineage>
</organism>
<sequence>MPPHHHSQYYAQARMATPRYSAADSWGMGVSSVSAARLPVPAASSAAPLVSASSSSTLASPAPYYAGASASSGPGAGPKFSSPSLSNSNLVADLAAWPSTSSLGDSYYSASPTPSSLSGSRTGLASMSYASAAASMDDHFIDPALQLAVLADPFSAFEDAVFCPLPLSTIAQDHGLAEDQMKRLALAMSSPDLSAVAYLGPPRTPSPHSSRSSSRGSLTSSSADAAARSRAWSSSSSEADHLMQSRSSSSPTPAAPVARRAAAAIKIVDPSTRQAIDLRSAVRPRRN</sequence>
<feature type="region of interest" description="Disordered" evidence="1">
    <location>
        <begin position="196"/>
        <end position="260"/>
    </location>
</feature>
<protein>
    <submittedName>
        <fullName evidence="2">Uncharacterized protein</fullName>
    </submittedName>
</protein>
<evidence type="ECO:0000313" key="3">
    <source>
        <dbReference type="Proteomes" id="UP000193411"/>
    </source>
</evidence>
<feature type="compositionally biased region" description="Low complexity" evidence="1">
    <location>
        <begin position="206"/>
        <end position="237"/>
    </location>
</feature>
<feature type="compositionally biased region" description="Low complexity" evidence="1">
    <location>
        <begin position="245"/>
        <end position="260"/>
    </location>
</feature>
<evidence type="ECO:0000313" key="2">
    <source>
        <dbReference type="EMBL" id="ORZ35630.1"/>
    </source>
</evidence>
<name>A0A1Y2HM17_9FUNG</name>
<gene>
    <name evidence="2" type="ORF">BCR44DRAFT_1115571</name>
</gene>
<proteinExistence type="predicted"/>
<reference evidence="2 3" key="1">
    <citation type="submission" date="2016-07" db="EMBL/GenBank/DDBJ databases">
        <title>Pervasive Adenine N6-methylation of Active Genes in Fungi.</title>
        <authorList>
            <consortium name="DOE Joint Genome Institute"/>
            <person name="Mondo S.J."/>
            <person name="Dannebaum R.O."/>
            <person name="Kuo R.C."/>
            <person name="Labutti K."/>
            <person name="Haridas S."/>
            <person name="Kuo A."/>
            <person name="Salamov A."/>
            <person name="Ahrendt S.R."/>
            <person name="Lipzen A."/>
            <person name="Sullivan W."/>
            <person name="Andreopoulos W.B."/>
            <person name="Clum A."/>
            <person name="Lindquist E."/>
            <person name="Daum C."/>
            <person name="Ramamoorthy G.K."/>
            <person name="Gryganskyi A."/>
            <person name="Culley D."/>
            <person name="Magnuson J.K."/>
            <person name="James T.Y."/>
            <person name="O'Malley M.A."/>
            <person name="Stajich J.E."/>
            <person name="Spatafora J.W."/>
            <person name="Visel A."/>
            <person name="Grigoriev I.V."/>
        </authorList>
    </citation>
    <scope>NUCLEOTIDE SEQUENCE [LARGE SCALE GENOMIC DNA]</scope>
    <source>
        <strain evidence="2 3">PL171</strain>
    </source>
</reference>
<dbReference type="Proteomes" id="UP000193411">
    <property type="component" value="Unassembled WGS sequence"/>
</dbReference>